<evidence type="ECO:0000313" key="4">
    <source>
        <dbReference type="Proteomes" id="UP000184092"/>
    </source>
</evidence>
<dbReference type="InterPro" id="IPR010239">
    <property type="entry name" value="CHP02001"/>
</dbReference>
<organism evidence="3 4">
    <name type="scientific">Flavobacterium xinjiangense</name>
    <dbReference type="NCBI Taxonomy" id="178356"/>
    <lineage>
        <taxon>Bacteria</taxon>
        <taxon>Pseudomonadati</taxon>
        <taxon>Bacteroidota</taxon>
        <taxon>Flavobacteriia</taxon>
        <taxon>Flavobacteriales</taxon>
        <taxon>Flavobacteriaceae</taxon>
        <taxon>Flavobacterium</taxon>
    </lineage>
</organism>
<dbReference type="OrthoDB" id="1065092at2"/>
<evidence type="ECO:0000259" key="2">
    <source>
        <dbReference type="Pfam" id="PF04575"/>
    </source>
</evidence>
<evidence type="ECO:0000313" key="3">
    <source>
        <dbReference type="EMBL" id="SHM44108.1"/>
    </source>
</evidence>
<feature type="chain" id="PRO_5013155947" description="Surface lipoprotein assembly modifier C-terminal domain-containing protein" evidence="1">
    <location>
        <begin position="20"/>
        <end position="284"/>
    </location>
</feature>
<reference evidence="4" key="1">
    <citation type="submission" date="2016-11" db="EMBL/GenBank/DDBJ databases">
        <authorList>
            <person name="Varghese N."/>
            <person name="Submissions S."/>
        </authorList>
    </citation>
    <scope>NUCLEOTIDE SEQUENCE [LARGE SCALE GENOMIC DNA]</scope>
    <source>
        <strain evidence="4">CGMCC 1.2749</strain>
    </source>
</reference>
<dbReference type="Proteomes" id="UP000184092">
    <property type="component" value="Unassembled WGS sequence"/>
</dbReference>
<dbReference type="InterPro" id="IPR007655">
    <property type="entry name" value="Slam_C"/>
</dbReference>
<dbReference type="STRING" id="178356.SAMN05216269_104217"/>
<gene>
    <name evidence="3" type="ORF">SAMN05216269_104217</name>
</gene>
<dbReference type="AlphaFoldDB" id="A0A1M7IU12"/>
<dbReference type="RefSeq" id="WP_073207406.1">
    <property type="nucleotide sequence ID" value="NZ_FRCL01000004.1"/>
</dbReference>
<sequence>MKKAVIILALMLTSTVTFAQDTPVATAVSEPEAPEPKFTAAVDVVYPYLWRGIKYYGDKIAFQPYMAYAFTDKLSVGVWATTNFSNAADAYNEFDWSISYQVSPVVKVMLSDYYWPATKNNPDWERSSYFDYSEGSAQSLDLSLLFDFSEKGVPLDFQWNTFIGGGDYKYDENGNPTTRAFSSYAEIGYTYSLEKAGVDVRPFVGAAVINGGYYGVDASGKAGFTFSNVGVNIAKEFKITQNYRVPVFVRYTNNDYGIQEFDENDNLTKTVRNFFSAGMTFTIR</sequence>
<name>A0A1M7IU12_9FLAO</name>
<dbReference type="Pfam" id="PF09694">
    <property type="entry name" value="Gcw_chp"/>
    <property type="match status" value="1"/>
</dbReference>
<evidence type="ECO:0000256" key="1">
    <source>
        <dbReference type="SAM" id="SignalP"/>
    </source>
</evidence>
<dbReference type="Pfam" id="PF04575">
    <property type="entry name" value="SlipAM"/>
    <property type="match status" value="1"/>
</dbReference>
<accession>A0A1M7IU12</accession>
<keyword evidence="4" id="KW-1185">Reference proteome</keyword>
<protein>
    <recommendedName>
        <fullName evidence="2">Surface lipoprotein assembly modifier C-terminal domain-containing protein</fullName>
    </recommendedName>
</protein>
<feature type="domain" description="Surface lipoprotein assembly modifier C-terminal" evidence="2">
    <location>
        <begin position="178"/>
        <end position="269"/>
    </location>
</feature>
<keyword evidence="1" id="KW-0732">Signal</keyword>
<proteinExistence type="predicted"/>
<dbReference type="EMBL" id="FRCL01000004">
    <property type="protein sequence ID" value="SHM44108.1"/>
    <property type="molecule type" value="Genomic_DNA"/>
</dbReference>
<feature type="signal peptide" evidence="1">
    <location>
        <begin position="1"/>
        <end position="19"/>
    </location>
</feature>